<evidence type="ECO:0000313" key="8">
    <source>
        <dbReference type="Proteomes" id="UP000007797"/>
    </source>
</evidence>
<keyword evidence="5" id="KW-0072">Autophagy</keyword>
<sequence>MNIGYEEFVSQCKDFIAKCIDSQDVKEEATTTTTTTSDDNWQLINNSNIAPNLSYLLLKKIITVTHTMTPKQQQKAPKDVELEDWVHQQENDLQSLSSNTNNKQQQQQQLSTTYHAEYHILYSQSYRVPVLYINVYRNG</sequence>
<dbReference type="AlphaFoldDB" id="F4Q8L1"/>
<evidence type="ECO:0000256" key="5">
    <source>
        <dbReference type="ARBA" id="ARBA00023006"/>
    </source>
</evidence>
<evidence type="ECO:0000313" key="7">
    <source>
        <dbReference type="EMBL" id="EGG16111.1"/>
    </source>
</evidence>
<name>F4Q8L1_CACFS</name>
<evidence type="ECO:0000256" key="4">
    <source>
        <dbReference type="ARBA" id="ARBA00022786"/>
    </source>
</evidence>
<dbReference type="GO" id="GO:0000422">
    <property type="term" value="P:autophagy of mitochondrion"/>
    <property type="evidence" value="ECO:0007669"/>
    <property type="project" value="TreeGrafter"/>
</dbReference>
<dbReference type="KEGG" id="dfa:DFA_09783"/>
<dbReference type="PANTHER" id="PTHR14957">
    <property type="entry name" value="UBIQUITIN-LIKE-CONJUGATING ENZYME ATG10"/>
    <property type="match status" value="1"/>
</dbReference>
<accession>F4Q8L1</accession>
<dbReference type="GO" id="GO:0005829">
    <property type="term" value="C:cytosol"/>
    <property type="evidence" value="ECO:0007669"/>
    <property type="project" value="TreeGrafter"/>
</dbReference>
<keyword evidence="3" id="KW-0808">Transferase</keyword>
<evidence type="ECO:0000256" key="3">
    <source>
        <dbReference type="ARBA" id="ARBA00022679"/>
    </source>
</evidence>
<dbReference type="RefSeq" id="XP_004352436.1">
    <property type="nucleotide sequence ID" value="XM_004352384.1"/>
</dbReference>
<dbReference type="EMBL" id="GL883025">
    <property type="protein sequence ID" value="EGG16111.1"/>
    <property type="molecule type" value="Genomic_DNA"/>
</dbReference>
<dbReference type="Pfam" id="PF03987">
    <property type="entry name" value="Autophagy_act_C"/>
    <property type="match status" value="1"/>
</dbReference>
<dbReference type="PANTHER" id="PTHR14957:SF1">
    <property type="entry name" value="UBIQUITIN-LIKE-CONJUGATING ENZYME ATG10"/>
    <property type="match status" value="1"/>
</dbReference>
<keyword evidence="4" id="KW-0833">Ubl conjugation pathway</keyword>
<evidence type="ECO:0000256" key="2">
    <source>
        <dbReference type="ARBA" id="ARBA00021099"/>
    </source>
</evidence>
<gene>
    <name evidence="7" type="ORF">DFA_09783</name>
</gene>
<proteinExistence type="inferred from homology"/>
<dbReference type="GO" id="GO:0061651">
    <property type="term" value="F:Atg12 conjugating enzyme activity"/>
    <property type="evidence" value="ECO:0007669"/>
    <property type="project" value="TreeGrafter"/>
</dbReference>
<dbReference type="GeneID" id="14867809"/>
<organism evidence="7 8">
    <name type="scientific">Cavenderia fasciculata</name>
    <name type="common">Slime mold</name>
    <name type="synonym">Dictyostelium fasciculatum</name>
    <dbReference type="NCBI Taxonomy" id="261658"/>
    <lineage>
        <taxon>Eukaryota</taxon>
        <taxon>Amoebozoa</taxon>
        <taxon>Evosea</taxon>
        <taxon>Eumycetozoa</taxon>
        <taxon>Dictyostelia</taxon>
        <taxon>Acytosteliales</taxon>
        <taxon>Cavenderiaceae</taxon>
        <taxon>Cavenderia</taxon>
    </lineage>
</organism>
<dbReference type="Proteomes" id="UP000007797">
    <property type="component" value="Unassembled WGS sequence"/>
</dbReference>
<dbReference type="Gene3D" id="3.30.1460.50">
    <property type="match status" value="1"/>
</dbReference>
<keyword evidence="8" id="KW-1185">Reference proteome</keyword>
<dbReference type="GO" id="GO:0032446">
    <property type="term" value="P:protein modification by small protein conjugation"/>
    <property type="evidence" value="ECO:0007669"/>
    <property type="project" value="TreeGrafter"/>
</dbReference>
<reference evidence="8" key="1">
    <citation type="journal article" date="2011" name="Genome Res.">
        <title>Phylogeny-wide analysis of social amoeba genomes highlights ancient origins for complex intercellular communication.</title>
        <authorList>
            <person name="Heidel A.J."/>
            <person name="Lawal H.M."/>
            <person name="Felder M."/>
            <person name="Schilde C."/>
            <person name="Helps N.R."/>
            <person name="Tunggal B."/>
            <person name="Rivero F."/>
            <person name="John U."/>
            <person name="Schleicher M."/>
            <person name="Eichinger L."/>
            <person name="Platzer M."/>
            <person name="Noegel A.A."/>
            <person name="Schaap P."/>
            <person name="Gloeckner G."/>
        </authorList>
    </citation>
    <scope>NUCLEOTIDE SEQUENCE [LARGE SCALE GENOMIC DNA]</scope>
    <source>
        <strain evidence="8">SH3</strain>
    </source>
</reference>
<evidence type="ECO:0000256" key="6">
    <source>
        <dbReference type="ARBA" id="ARBA00029833"/>
    </source>
</evidence>
<evidence type="ECO:0000256" key="1">
    <source>
        <dbReference type="ARBA" id="ARBA00005696"/>
    </source>
</evidence>
<comment type="similarity">
    <text evidence="1">Belongs to the ATG10 family.</text>
</comment>
<protein>
    <recommendedName>
        <fullName evidence="2">Ubiquitin-like-conjugating enzyme ATG10</fullName>
    </recommendedName>
    <alternativeName>
        <fullName evidence="6">Autophagy-related protein 10</fullName>
    </alternativeName>
</protein>
<dbReference type="InterPro" id="IPR007135">
    <property type="entry name" value="Atg3/Atg10"/>
</dbReference>
<dbReference type="GO" id="GO:0000045">
    <property type="term" value="P:autophagosome assembly"/>
    <property type="evidence" value="ECO:0007669"/>
    <property type="project" value="TreeGrafter"/>
</dbReference>
<dbReference type="OrthoDB" id="2415972at2759"/>